<proteinExistence type="predicted"/>
<protein>
    <submittedName>
        <fullName evidence="1">Uncharacterized protein</fullName>
    </submittedName>
</protein>
<dbReference type="Proteomes" id="UP000634136">
    <property type="component" value="Unassembled WGS sequence"/>
</dbReference>
<dbReference type="AlphaFoldDB" id="A0A834XH11"/>
<comment type="caution">
    <text evidence="1">The sequence shown here is derived from an EMBL/GenBank/DDBJ whole genome shotgun (WGS) entry which is preliminary data.</text>
</comment>
<evidence type="ECO:0000313" key="2">
    <source>
        <dbReference type="Proteomes" id="UP000634136"/>
    </source>
</evidence>
<reference evidence="1" key="1">
    <citation type="submission" date="2020-09" db="EMBL/GenBank/DDBJ databases">
        <title>Genome-Enabled Discovery of Anthraquinone Biosynthesis in Senna tora.</title>
        <authorList>
            <person name="Kang S.-H."/>
            <person name="Pandey R.P."/>
            <person name="Lee C.-M."/>
            <person name="Sim J.-S."/>
            <person name="Jeong J.-T."/>
            <person name="Choi B.-S."/>
            <person name="Jung M."/>
            <person name="Ginzburg D."/>
            <person name="Zhao K."/>
            <person name="Won S.Y."/>
            <person name="Oh T.-J."/>
            <person name="Yu Y."/>
            <person name="Kim N.-H."/>
            <person name="Lee O.R."/>
            <person name="Lee T.-H."/>
            <person name="Bashyal P."/>
            <person name="Kim T.-S."/>
            <person name="Lee W.-H."/>
            <person name="Kawkins C."/>
            <person name="Kim C.-K."/>
            <person name="Kim J.S."/>
            <person name="Ahn B.O."/>
            <person name="Rhee S.Y."/>
            <person name="Sohng J.K."/>
        </authorList>
    </citation>
    <scope>NUCLEOTIDE SEQUENCE</scope>
    <source>
        <tissue evidence="1">Leaf</tissue>
    </source>
</reference>
<name>A0A834XH11_9FABA</name>
<accession>A0A834XH11</accession>
<dbReference type="EMBL" id="JAAIUW010000001">
    <property type="protein sequence ID" value="KAF7844932.1"/>
    <property type="molecule type" value="Genomic_DNA"/>
</dbReference>
<sequence>MELWNMEEGVEDLRMEEESKMMVCE</sequence>
<gene>
    <name evidence="1" type="ORF">G2W53_001837</name>
</gene>
<organism evidence="1 2">
    <name type="scientific">Senna tora</name>
    <dbReference type="NCBI Taxonomy" id="362788"/>
    <lineage>
        <taxon>Eukaryota</taxon>
        <taxon>Viridiplantae</taxon>
        <taxon>Streptophyta</taxon>
        <taxon>Embryophyta</taxon>
        <taxon>Tracheophyta</taxon>
        <taxon>Spermatophyta</taxon>
        <taxon>Magnoliopsida</taxon>
        <taxon>eudicotyledons</taxon>
        <taxon>Gunneridae</taxon>
        <taxon>Pentapetalae</taxon>
        <taxon>rosids</taxon>
        <taxon>fabids</taxon>
        <taxon>Fabales</taxon>
        <taxon>Fabaceae</taxon>
        <taxon>Caesalpinioideae</taxon>
        <taxon>Cassia clade</taxon>
        <taxon>Senna</taxon>
    </lineage>
</organism>
<evidence type="ECO:0000313" key="1">
    <source>
        <dbReference type="EMBL" id="KAF7844932.1"/>
    </source>
</evidence>
<keyword evidence="2" id="KW-1185">Reference proteome</keyword>